<feature type="domain" description="RING-type" evidence="22">
    <location>
        <begin position="50"/>
        <end position="281"/>
    </location>
</feature>
<dbReference type="GO" id="GO:0005634">
    <property type="term" value="C:nucleus"/>
    <property type="evidence" value="ECO:0007669"/>
    <property type="project" value="UniProtKB-SubCell"/>
</dbReference>
<evidence type="ECO:0000256" key="10">
    <source>
        <dbReference type="ARBA" id="ARBA00022737"/>
    </source>
</evidence>
<feature type="domain" description="AP2/ERF" evidence="21">
    <location>
        <begin position="440"/>
        <end position="497"/>
    </location>
</feature>
<dbReference type="PROSITE" id="PS51032">
    <property type="entry name" value="AP2_ERF"/>
    <property type="match status" value="1"/>
</dbReference>
<dbReference type="PROSITE" id="PS50089">
    <property type="entry name" value="ZF_RING_2"/>
    <property type="match status" value="1"/>
</dbReference>
<keyword evidence="10" id="KW-0677">Repeat</keyword>
<evidence type="ECO:0000256" key="9">
    <source>
        <dbReference type="ARBA" id="ARBA00022723"/>
    </source>
</evidence>
<name>A0A7J7DQK8_TRIWF</name>
<evidence type="ECO:0000256" key="4">
    <source>
        <dbReference type="ARBA" id="ARBA00004123"/>
    </source>
</evidence>
<keyword evidence="14" id="KW-0805">Transcription regulation</keyword>
<comment type="function">
    <text evidence="3">Might act as an E3 ubiquitin-protein ligase, or as part of E3 complex, which accepts ubiquitin from specific E2 ubiquitin-conjugating enzymes and then transfers it to substrates.</text>
</comment>
<keyword evidence="13" id="KW-0862">Zinc</keyword>
<dbReference type="PRINTS" id="PR00367">
    <property type="entry name" value="ETHRSPELEMNT"/>
</dbReference>
<proteinExistence type="inferred from homology"/>
<dbReference type="Proteomes" id="UP000593562">
    <property type="component" value="Unassembled WGS sequence"/>
</dbReference>
<comment type="cofactor">
    <cofactor evidence="2">
        <name>Zn(2+)</name>
        <dbReference type="ChEBI" id="CHEBI:29105"/>
    </cofactor>
</comment>
<organism evidence="23 24">
    <name type="scientific">Tripterygium wilfordii</name>
    <name type="common">Thunder God vine</name>
    <dbReference type="NCBI Taxonomy" id="458696"/>
    <lineage>
        <taxon>Eukaryota</taxon>
        <taxon>Viridiplantae</taxon>
        <taxon>Streptophyta</taxon>
        <taxon>Embryophyta</taxon>
        <taxon>Tracheophyta</taxon>
        <taxon>Spermatophyta</taxon>
        <taxon>Magnoliopsida</taxon>
        <taxon>eudicotyledons</taxon>
        <taxon>Gunneridae</taxon>
        <taxon>Pentapetalae</taxon>
        <taxon>rosids</taxon>
        <taxon>fabids</taxon>
        <taxon>Celastrales</taxon>
        <taxon>Celastraceae</taxon>
        <taxon>Tripterygium</taxon>
    </lineage>
</organism>
<dbReference type="Gene3D" id="1.20.120.1750">
    <property type="match status" value="1"/>
</dbReference>
<keyword evidence="16" id="KW-0804">Transcription</keyword>
<dbReference type="SUPFAM" id="SSF54171">
    <property type="entry name" value="DNA-binding domain"/>
    <property type="match status" value="1"/>
</dbReference>
<dbReference type="InParanoid" id="A0A7J7DQK8"/>
<comment type="similarity">
    <text evidence="6">Belongs to the RBR family. Ariadne subfamily.</text>
</comment>
<feature type="compositionally biased region" description="Basic residues" evidence="19">
    <location>
        <begin position="1"/>
        <end position="17"/>
    </location>
</feature>
<evidence type="ECO:0000256" key="6">
    <source>
        <dbReference type="ARBA" id="ARBA00005884"/>
    </source>
</evidence>
<evidence type="ECO:0000256" key="18">
    <source>
        <dbReference type="PROSITE-ProRule" id="PRU00175"/>
    </source>
</evidence>
<evidence type="ECO:0000256" key="19">
    <source>
        <dbReference type="SAM" id="MobiDB-lite"/>
    </source>
</evidence>
<dbReference type="GO" id="GO:0003677">
    <property type="term" value="F:DNA binding"/>
    <property type="evidence" value="ECO:0007669"/>
    <property type="project" value="UniProtKB-KW"/>
</dbReference>
<evidence type="ECO:0000259" key="22">
    <source>
        <dbReference type="PROSITE" id="PS51873"/>
    </source>
</evidence>
<keyword evidence="15" id="KW-0238">DNA-binding</keyword>
<evidence type="ECO:0000256" key="5">
    <source>
        <dbReference type="ARBA" id="ARBA00004906"/>
    </source>
</evidence>
<dbReference type="Pfam" id="PF00847">
    <property type="entry name" value="AP2"/>
    <property type="match status" value="1"/>
</dbReference>
<keyword evidence="24" id="KW-1185">Reference proteome</keyword>
<dbReference type="InterPro" id="IPR002867">
    <property type="entry name" value="IBR_dom"/>
</dbReference>
<dbReference type="InterPro" id="IPR031127">
    <property type="entry name" value="E3_UB_ligase_RBR"/>
</dbReference>
<dbReference type="SMART" id="SM00380">
    <property type="entry name" value="AP2"/>
    <property type="match status" value="1"/>
</dbReference>
<keyword evidence="12" id="KW-0833">Ubl conjugation pathway</keyword>
<dbReference type="InterPro" id="IPR036955">
    <property type="entry name" value="AP2/ERF_dom_sf"/>
</dbReference>
<evidence type="ECO:0000313" key="24">
    <source>
        <dbReference type="Proteomes" id="UP000593562"/>
    </source>
</evidence>
<feature type="compositionally biased region" description="Polar residues" evidence="19">
    <location>
        <begin position="498"/>
        <end position="507"/>
    </location>
</feature>
<dbReference type="Pfam" id="PF01485">
    <property type="entry name" value="IBR"/>
    <property type="match status" value="1"/>
</dbReference>
<dbReference type="PANTHER" id="PTHR11685">
    <property type="entry name" value="RBR FAMILY RING FINGER AND IBR DOMAIN-CONTAINING"/>
    <property type="match status" value="1"/>
</dbReference>
<comment type="pathway">
    <text evidence="5">Protein modification; protein ubiquitination.</text>
</comment>
<dbReference type="SUPFAM" id="SSF57850">
    <property type="entry name" value="RING/U-box"/>
    <property type="match status" value="3"/>
</dbReference>
<sequence length="688" mass="76779">MGARFSKHPNHHSKRVKTLAPPHTEPVEIEQSSNNANTAETPVFNTANVPLFTCDICVESRPLSDSFNVEGCVHFYCTQCIVNYVASKLDDNVTSIRCPVSACDRGVLGPDYCRLILPKKLFYRWGNSLCESAIDGVSKFYCPYKDCSALSILEGGGVEIKNSLCTVCGRHICAQCKAPWHDGIDCAKFQKLIKSGEDDMLKEIAMRNKWRRCPNCKFYIQKSKGCYYMRCSNSIRIRVWVWILIAGVDVHSVITAEHATIISLIFAQTAKFLYSRCNRVRLKLRIAFIVLQKEEGREMCGGARISDFVPASGGRRRLSAISRRSESKKSYCDKVTSYRFRSLSSEIYGQDEDFEAAFREFKDDSDLDYADVDKDGEEEHEEELGFRSSGFSHKAPFSLVTGGSKVDSVEPVGSVGSKVVKSVEPAKSAVKSVKMKRKSQYRGIRMRPWGKWAAEIRDPKKGVRVWLGSFNTPEEAARAYDAEAHKIRGDKAKLNFPEVTQRTDQGLSTKPSSKKSRSKSKSSERLSLNHDSNSVNCSVFKFQSAVGIPEDNTSIWTLKHMDSFPATEDAIQPKPYVPSDGGTACFSSEQGSNTLHCSGFGWGDYEERSPEISSVASNIGKFEEAAIAGGDNQPKKKVKIDDTKDVVPEELSHFDPPMSSPIPCLEGSWDTIFWELDGSLEFLRESCV</sequence>
<evidence type="ECO:0000256" key="14">
    <source>
        <dbReference type="ARBA" id="ARBA00023015"/>
    </source>
</evidence>
<evidence type="ECO:0000256" key="2">
    <source>
        <dbReference type="ARBA" id="ARBA00001947"/>
    </source>
</evidence>
<keyword evidence="9" id="KW-0479">Metal-binding</keyword>
<dbReference type="InterPro" id="IPR001471">
    <property type="entry name" value="AP2/ERF_dom"/>
</dbReference>
<dbReference type="FunFam" id="3.30.40.10:FF:000230">
    <property type="entry name" value="RBR-type E3 ubiquitin transferase"/>
    <property type="match status" value="1"/>
</dbReference>
<evidence type="ECO:0000256" key="3">
    <source>
        <dbReference type="ARBA" id="ARBA00003976"/>
    </source>
</evidence>
<dbReference type="AlphaFoldDB" id="A0A7J7DQK8"/>
<evidence type="ECO:0000256" key="13">
    <source>
        <dbReference type="ARBA" id="ARBA00022833"/>
    </source>
</evidence>
<evidence type="ECO:0000256" key="1">
    <source>
        <dbReference type="ARBA" id="ARBA00001798"/>
    </source>
</evidence>
<dbReference type="InterPro" id="IPR016177">
    <property type="entry name" value="DNA-bd_dom_sf"/>
</dbReference>
<dbReference type="InterPro" id="IPR017907">
    <property type="entry name" value="Znf_RING_CS"/>
</dbReference>
<protein>
    <recommendedName>
        <fullName evidence="7">RBR-type E3 ubiquitin transferase</fullName>
        <ecNumber evidence="7">2.3.2.31</ecNumber>
    </recommendedName>
</protein>
<accession>A0A7J7DQK8</accession>
<evidence type="ECO:0000256" key="15">
    <source>
        <dbReference type="ARBA" id="ARBA00023125"/>
    </source>
</evidence>
<evidence type="ECO:0000256" key="16">
    <source>
        <dbReference type="ARBA" id="ARBA00023163"/>
    </source>
</evidence>
<dbReference type="SMART" id="SM00647">
    <property type="entry name" value="IBR"/>
    <property type="match status" value="1"/>
</dbReference>
<comment type="caution">
    <text evidence="23">The sequence shown here is derived from an EMBL/GenBank/DDBJ whole genome shotgun (WGS) entry which is preliminary data.</text>
</comment>
<dbReference type="EMBL" id="JAAARO010000004">
    <property type="protein sequence ID" value="KAF5748386.1"/>
    <property type="molecule type" value="Genomic_DNA"/>
</dbReference>
<dbReference type="CDD" id="cd22582">
    <property type="entry name" value="BRcat_RBR_unk"/>
    <property type="match status" value="1"/>
</dbReference>
<dbReference type="Gene3D" id="3.30.40.10">
    <property type="entry name" value="Zinc/RING finger domain, C3HC4 (zinc finger)"/>
    <property type="match status" value="1"/>
</dbReference>
<reference evidence="23 24" key="1">
    <citation type="journal article" date="2020" name="Nat. Commun.">
        <title>Genome of Tripterygium wilfordii and identification of cytochrome P450 involved in triptolide biosynthesis.</title>
        <authorList>
            <person name="Tu L."/>
            <person name="Su P."/>
            <person name="Zhang Z."/>
            <person name="Gao L."/>
            <person name="Wang J."/>
            <person name="Hu T."/>
            <person name="Zhou J."/>
            <person name="Zhang Y."/>
            <person name="Zhao Y."/>
            <person name="Liu Y."/>
            <person name="Song Y."/>
            <person name="Tong Y."/>
            <person name="Lu Y."/>
            <person name="Yang J."/>
            <person name="Xu C."/>
            <person name="Jia M."/>
            <person name="Peters R.J."/>
            <person name="Huang L."/>
            <person name="Gao W."/>
        </authorList>
    </citation>
    <scope>NUCLEOTIDE SEQUENCE [LARGE SCALE GENOMIC DNA]</scope>
    <source>
        <strain evidence="24">cv. XIE 37</strain>
        <tissue evidence="23">Leaf</tissue>
    </source>
</reference>
<evidence type="ECO:0000256" key="12">
    <source>
        <dbReference type="ARBA" id="ARBA00022786"/>
    </source>
</evidence>
<dbReference type="EC" id="2.3.2.31" evidence="7"/>
<dbReference type="GO" id="GO:0016567">
    <property type="term" value="P:protein ubiquitination"/>
    <property type="evidence" value="ECO:0007669"/>
    <property type="project" value="InterPro"/>
</dbReference>
<comment type="catalytic activity">
    <reaction evidence="1">
        <text>[E2 ubiquitin-conjugating enzyme]-S-ubiquitinyl-L-cysteine + [acceptor protein]-L-lysine = [E2 ubiquitin-conjugating enzyme]-L-cysteine + [acceptor protein]-N(6)-ubiquitinyl-L-lysine.</text>
        <dbReference type="EC" id="2.3.2.31"/>
    </reaction>
</comment>
<keyword evidence="11 18" id="KW-0863">Zinc-finger</keyword>
<dbReference type="InterPro" id="IPR013083">
    <property type="entry name" value="Znf_RING/FYVE/PHD"/>
</dbReference>
<keyword evidence="8" id="KW-0808">Transferase</keyword>
<dbReference type="InterPro" id="IPR044066">
    <property type="entry name" value="TRIAD_supradom"/>
</dbReference>
<dbReference type="PROSITE" id="PS51873">
    <property type="entry name" value="TRIAD"/>
    <property type="match status" value="1"/>
</dbReference>
<dbReference type="InterPro" id="IPR001841">
    <property type="entry name" value="Znf_RING"/>
</dbReference>
<keyword evidence="17" id="KW-0539">Nucleus</keyword>
<evidence type="ECO:0000256" key="11">
    <source>
        <dbReference type="ARBA" id="ARBA00022771"/>
    </source>
</evidence>
<gene>
    <name evidence="23" type="ORF">HS088_TW04G00339</name>
</gene>
<evidence type="ECO:0000259" key="20">
    <source>
        <dbReference type="PROSITE" id="PS50089"/>
    </source>
</evidence>
<dbReference type="GO" id="GO:0008270">
    <property type="term" value="F:zinc ion binding"/>
    <property type="evidence" value="ECO:0007669"/>
    <property type="project" value="UniProtKB-KW"/>
</dbReference>
<comment type="subcellular location">
    <subcellularLocation>
        <location evidence="4">Nucleus</location>
    </subcellularLocation>
</comment>
<evidence type="ECO:0000256" key="7">
    <source>
        <dbReference type="ARBA" id="ARBA00012251"/>
    </source>
</evidence>
<feature type="region of interest" description="Disordered" evidence="19">
    <location>
        <begin position="1"/>
        <end position="35"/>
    </location>
</feature>
<feature type="region of interest" description="Disordered" evidence="19">
    <location>
        <begin position="492"/>
        <end position="529"/>
    </location>
</feature>
<dbReference type="GO" id="GO:0003700">
    <property type="term" value="F:DNA-binding transcription factor activity"/>
    <property type="evidence" value="ECO:0007669"/>
    <property type="project" value="InterPro"/>
</dbReference>
<evidence type="ECO:0000256" key="17">
    <source>
        <dbReference type="ARBA" id="ARBA00023242"/>
    </source>
</evidence>
<dbReference type="PROSITE" id="PS00518">
    <property type="entry name" value="ZF_RING_1"/>
    <property type="match status" value="1"/>
</dbReference>
<dbReference type="Gene3D" id="3.30.730.10">
    <property type="entry name" value="AP2/ERF domain"/>
    <property type="match status" value="1"/>
</dbReference>
<evidence type="ECO:0000256" key="8">
    <source>
        <dbReference type="ARBA" id="ARBA00022679"/>
    </source>
</evidence>
<evidence type="ECO:0000259" key="21">
    <source>
        <dbReference type="PROSITE" id="PS51032"/>
    </source>
</evidence>
<dbReference type="FunFam" id="3.30.730.10:FF:000001">
    <property type="entry name" value="Ethylene-responsive transcription factor 2"/>
    <property type="match status" value="1"/>
</dbReference>
<evidence type="ECO:0000313" key="23">
    <source>
        <dbReference type="EMBL" id="KAF5748386.1"/>
    </source>
</evidence>
<dbReference type="GO" id="GO:0061630">
    <property type="term" value="F:ubiquitin protein ligase activity"/>
    <property type="evidence" value="ECO:0007669"/>
    <property type="project" value="UniProtKB-EC"/>
</dbReference>
<dbReference type="CDD" id="cd00018">
    <property type="entry name" value="AP2"/>
    <property type="match status" value="1"/>
</dbReference>
<feature type="domain" description="RING-type" evidence="20">
    <location>
        <begin position="54"/>
        <end position="100"/>
    </location>
</feature>